<feature type="compositionally biased region" description="Basic and acidic residues" evidence="1">
    <location>
        <begin position="86"/>
        <end position="98"/>
    </location>
</feature>
<evidence type="ECO:0008006" key="3">
    <source>
        <dbReference type="Google" id="ProtNLM"/>
    </source>
</evidence>
<gene>
    <name evidence="2" type="ORF">METZ01_LOCUS50626</name>
</gene>
<accession>A0A381S120</accession>
<dbReference type="InterPro" id="IPR038561">
    <property type="entry name" value="SoxD_sf"/>
</dbReference>
<organism evidence="2">
    <name type="scientific">marine metagenome</name>
    <dbReference type="NCBI Taxonomy" id="408172"/>
    <lineage>
        <taxon>unclassified sequences</taxon>
        <taxon>metagenomes</taxon>
        <taxon>ecological metagenomes</taxon>
    </lineage>
</organism>
<protein>
    <recommendedName>
        <fullName evidence="3">Sarcosine oxidase subunit delta</fullName>
    </recommendedName>
</protein>
<dbReference type="InterPro" id="IPR006279">
    <property type="entry name" value="SoxD"/>
</dbReference>
<evidence type="ECO:0000313" key="2">
    <source>
        <dbReference type="EMBL" id="SUZ97772.1"/>
    </source>
</evidence>
<sequence length="98" mass="11355">MAFLLNCPNCGKRNVYDFRFGGEVMTRTGPDASIEDLTSYLYFRENADGSQREWWNHTLGCRKWFIAVRNTHTNEVIETSWPPEAEAPRHRDESGDGE</sequence>
<dbReference type="AlphaFoldDB" id="A0A381S120"/>
<name>A0A381S120_9ZZZZ</name>
<reference evidence="2" key="1">
    <citation type="submission" date="2018-05" db="EMBL/GenBank/DDBJ databases">
        <authorList>
            <person name="Lanie J.A."/>
            <person name="Ng W.-L."/>
            <person name="Kazmierczak K.M."/>
            <person name="Andrzejewski T.M."/>
            <person name="Davidsen T.M."/>
            <person name="Wayne K.J."/>
            <person name="Tettelin H."/>
            <person name="Glass J.I."/>
            <person name="Rusch D."/>
            <person name="Podicherti R."/>
            <person name="Tsui H.-C.T."/>
            <person name="Winkler M.E."/>
        </authorList>
    </citation>
    <scope>NUCLEOTIDE SEQUENCE</scope>
</reference>
<dbReference type="GO" id="GO:0046653">
    <property type="term" value="P:tetrahydrofolate metabolic process"/>
    <property type="evidence" value="ECO:0007669"/>
    <property type="project" value="InterPro"/>
</dbReference>
<evidence type="ECO:0000256" key="1">
    <source>
        <dbReference type="SAM" id="MobiDB-lite"/>
    </source>
</evidence>
<feature type="region of interest" description="Disordered" evidence="1">
    <location>
        <begin position="77"/>
        <end position="98"/>
    </location>
</feature>
<proteinExistence type="predicted"/>
<dbReference type="EMBL" id="UINC01002540">
    <property type="protein sequence ID" value="SUZ97772.1"/>
    <property type="molecule type" value="Genomic_DNA"/>
</dbReference>
<dbReference type="Pfam" id="PF04267">
    <property type="entry name" value="SoxD"/>
    <property type="match status" value="1"/>
</dbReference>
<dbReference type="Gene3D" id="3.30.2270.10">
    <property type="entry name" value="Folate-binding superfamily"/>
    <property type="match status" value="1"/>
</dbReference>
<dbReference type="GO" id="GO:0008115">
    <property type="term" value="F:sarcosine oxidase activity"/>
    <property type="evidence" value="ECO:0007669"/>
    <property type="project" value="InterPro"/>
</dbReference>